<keyword evidence="3" id="KW-1185">Reference proteome</keyword>
<comment type="caution">
    <text evidence="2">The sequence shown here is derived from an EMBL/GenBank/DDBJ whole genome shotgun (WGS) entry which is preliminary data.</text>
</comment>
<gene>
    <name evidence="2" type="ORF">H8R27_09770</name>
</gene>
<dbReference type="SUPFAM" id="SSF82057">
    <property type="entry name" value="Prokaryotic SH3-related domain"/>
    <property type="match status" value="1"/>
</dbReference>
<dbReference type="Proteomes" id="UP000605990">
    <property type="component" value="Unassembled WGS sequence"/>
</dbReference>
<evidence type="ECO:0000313" key="2">
    <source>
        <dbReference type="EMBL" id="MBC5835173.1"/>
    </source>
</evidence>
<dbReference type="Pfam" id="PF03831">
    <property type="entry name" value="YjdM"/>
    <property type="match status" value="1"/>
</dbReference>
<dbReference type="Gene3D" id="2.30.30.40">
    <property type="entry name" value="SH3 Domains"/>
    <property type="match status" value="1"/>
</dbReference>
<feature type="domain" description="PhnA protein N-terminal proteobacterial" evidence="1">
    <location>
        <begin position="8"/>
        <end position="54"/>
    </location>
</feature>
<dbReference type="EMBL" id="JACRUN010000005">
    <property type="protein sequence ID" value="MBC5835173.1"/>
    <property type="molecule type" value="Genomic_DNA"/>
</dbReference>
<sequence>MSIVTEKRLKDRSGSVCEISGSDENLVVYIVEPKTEAIPENCILITKSLRDQIENKDLMNANDWRGLSDSMWNENLPVQIVSWRMHARLKNNDMLEMMYFDEDALEWAKATGEDEDEEGKIIHKDSNGNILLDGDSVVLIKDLDVKGATFTAKRGAAVHNIKLVWDNANQIEGRVENQHIVILTQYVKKTK</sequence>
<reference evidence="2 3" key="1">
    <citation type="submission" date="2020-08" db="EMBL/GenBank/DDBJ databases">
        <title>Description of novel Flavobacterium F-408 isolate.</title>
        <authorList>
            <person name="Saticioglu I.B."/>
            <person name="Duman M."/>
            <person name="Altun S."/>
        </authorList>
    </citation>
    <scope>NUCLEOTIDE SEQUENCE [LARGE SCALE GENOMIC DNA]</scope>
    <source>
        <strain evidence="2 3">F-408</strain>
    </source>
</reference>
<accession>A0ABR7IZN4</accession>
<protein>
    <submittedName>
        <fullName evidence="2">PhnA domain-containing protein</fullName>
    </submittedName>
</protein>
<dbReference type="SMART" id="SM00782">
    <property type="entry name" value="PhnA_Zn_Ribbon"/>
    <property type="match status" value="1"/>
</dbReference>
<dbReference type="InterPro" id="IPR013988">
    <property type="entry name" value="YjdM_C"/>
</dbReference>
<evidence type="ECO:0000259" key="1">
    <source>
        <dbReference type="SMART" id="SM00782"/>
    </source>
</evidence>
<organism evidence="2 3">
    <name type="scientific">Flavobacterium bernardetii</name>
    <dbReference type="NCBI Taxonomy" id="2813823"/>
    <lineage>
        <taxon>Bacteria</taxon>
        <taxon>Pseudomonadati</taxon>
        <taxon>Bacteroidota</taxon>
        <taxon>Flavobacteriia</taxon>
        <taxon>Flavobacteriales</taxon>
        <taxon>Flavobacteriaceae</taxon>
        <taxon>Flavobacterium</taxon>
    </lineage>
</organism>
<proteinExistence type="predicted"/>
<dbReference type="PANTHER" id="PTHR30305">
    <property type="entry name" value="PROTEIN YJDM-RELATED"/>
    <property type="match status" value="1"/>
</dbReference>
<dbReference type="RefSeq" id="WP_166129076.1">
    <property type="nucleotide sequence ID" value="NZ_JAANOQ010000006.1"/>
</dbReference>
<evidence type="ECO:0000313" key="3">
    <source>
        <dbReference type="Proteomes" id="UP000605990"/>
    </source>
</evidence>
<dbReference type="InterPro" id="IPR013991">
    <property type="entry name" value="PhnaA_N_proteobac"/>
</dbReference>
<name>A0ABR7IZN4_9FLAO</name>
<dbReference type="PANTHER" id="PTHR30305:SF3">
    <property type="entry name" value="PROTEIN YJDM"/>
    <property type="match status" value="1"/>
</dbReference>